<proteinExistence type="inferred from homology"/>
<dbReference type="PANTHER" id="PTHR23117:SF13">
    <property type="entry name" value="GUANYLATE KINASE"/>
    <property type="match status" value="1"/>
</dbReference>
<dbReference type="Gene3D" id="3.40.50.300">
    <property type="entry name" value="P-loop containing nucleotide triphosphate hydrolases"/>
    <property type="match status" value="2"/>
</dbReference>
<dbReference type="GO" id="GO:0004385">
    <property type="term" value="F:GMP kinase activity"/>
    <property type="evidence" value="ECO:0007669"/>
    <property type="project" value="UniProtKB-EC"/>
</dbReference>
<dbReference type="SUPFAM" id="SSF52540">
    <property type="entry name" value="P-loop containing nucleoside triphosphate hydrolases"/>
    <property type="match status" value="1"/>
</dbReference>
<evidence type="ECO:0000256" key="6">
    <source>
        <dbReference type="ARBA" id="ARBA00022840"/>
    </source>
</evidence>
<dbReference type="NCBIfam" id="TIGR03263">
    <property type="entry name" value="guanyl_kin"/>
    <property type="match status" value="1"/>
</dbReference>
<accession>A0A0F9YAA3</accession>
<evidence type="ECO:0000256" key="5">
    <source>
        <dbReference type="ARBA" id="ARBA00022777"/>
    </source>
</evidence>
<dbReference type="Pfam" id="PF00625">
    <property type="entry name" value="Guanylate_kin"/>
    <property type="match status" value="1"/>
</dbReference>
<dbReference type="PANTHER" id="PTHR23117">
    <property type="entry name" value="GUANYLATE KINASE-RELATED"/>
    <property type="match status" value="1"/>
</dbReference>
<sequence>MARGTLYTISAPSGAGKTSLVNALLADGDDTLCVSVSHTTRSKRPGEQHGVNYHFVDRDQFLAMREAGDFLESAEVFGNMYGTSRVWVQQQLDLGMDVILEIDWQGAEQVRKLISPVKSIFILPPSLTTLQERLTGRGQDDAATIAGRMQLAKNEISHYGEADYLVINDQFDAALDDLRAILRAARLEREQQLRNNGNLLQDLLA</sequence>
<dbReference type="GO" id="GO:0005524">
    <property type="term" value="F:ATP binding"/>
    <property type="evidence" value="ECO:0007669"/>
    <property type="project" value="UniProtKB-KW"/>
</dbReference>
<comment type="similarity">
    <text evidence="1">Belongs to the guanylate kinase family.</text>
</comment>
<reference evidence="8" key="1">
    <citation type="journal article" date="2015" name="Nature">
        <title>Complex archaea that bridge the gap between prokaryotes and eukaryotes.</title>
        <authorList>
            <person name="Spang A."/>
            <person name="Saw J.H."/>
            <person name="Jorgensen S.L."/>
            <person name="Zaremba-Niedzwiedzka K."/>
            <person name="Martijn J."/>
            <person name="Lind A.E."/>
            <person name="van Eijk R."/>
            <person name="Schleper C."/>
            <person name="Guy L."/>
            <person name="Ettema T.J."/>
        </authorList>
    </citation>
    <scope>NUCLEOTIDE SEQUENCE</scope>
</reference>
<dbReference type="Gene3D" id="3.30.63.10">
    <property type="entry name" value="Guanylate Kinase phosphate binding domain"/>
    <property type="match status" value="1"/>
</dbReference>
<dbReference type="AlphaFoldDB" id="A0A0F9YAA3"/>
<evidence type="ECO:0000313" key="8">
    <source>
        <dbReference type="EMBL" id="KKO08927.1"/>
    </source>
</evidence>
<organism evidence="8">
    <name type="scientific">marine sediment metagenome</name>
    <dbReference type="NCBI Taxonomy" id="412755"/>
    <lineage>
        <taxon>unclassified sequences</taxon>
        <taxon>metagenomes</taxon>
        <taxon>ecological metagenomes</taxon>
    </lineage>
</organism>
<keyword evidence="4" id="KW-0547">Nucleotide-binding</keyword>
<evidence type="ECO:0000256" key="1">
    <source>
        <dbReference type="ARBA" id="ARBA00005790"/>
    </source>
</evidence>
<dbReference type="InterPro" id="IPR008144">
    <property type="entry name" value="Guanylate_kin-like_dom"/>
</dbReference>
<keyword evidence="6" id="KW-0067">ATP-binding</keyword>
<dbReference type="PROSITE" id="PS00856">
    <property type="entry name" value="GUANYLATE_KINASE_1"/>
    <property type="match status" value="1"/>
</dbReference>
<dbReference type="EC" id="2.7.4.8" evidence="2"/>
<dbReference type="GO" id="GO:0005829">
    <property type="term" value="C:cytosol"/>
    <property type="evidence" value="ECO:0007669"/>
    <property type="project" value="TreeGrafter"/>
</dbReference>
<evidence type="ECO:0000256" key="3">
    <source>
        <dbReference type="ARBA" id="ARBA00022679"/>
    </source>
</evidence>
<gene>
    <name evidence="8" type="ORF">LCGC14_0040460</name>
</gene>
<dbReference type="FunFam" id="3.30.63.10:FF:000002">
    <property type="entry name" value="Guanylate kinase 1"/>
    <property type="match status" value="1"/>
</dbReference>
<keyword evidence="3" id="KW-0808">Transferase</keyword>
<keyword evidence="5" id="KW-0418">Kinase</keyword>
<dbReference type="InterPro" id="IPR027417">
    <property type="entry name" value="P-loop_NTPase"/>
</dbReference>
<evidence type="ECO:0000256" key="4">
    <source>
        <dbReference type="ARBA" id="ARBA00022741"/>
    </source>
</evidence>
<dbReference type="HAMAP" id="MF_00328">
    <property type="entry name" value="Guanylate_kinase"/>
    <property type="match status" value="1"/>
</dbReference>
<feature type="domain" description="Guanylate kinase-like" evidence="7">
    <location>
        <begin position="4"/>
        <end position="183"/>
    </location>
</feature>
<name>A0A0F9YAA3_9ZZZZ</name>
<protein>
    <recommendedName>
        <fullName evidence="2">guanylate kinase</fullName>
        <ecNumber evidence="2">2.7.4.8</ecNumber>
    </recommendedName>
</protein>
<dbReference type="InterPro" id="IPR020590">
    <property type="entry name" value="Guanylate_kinase_CS"/>
</dbReference>
<dbReference type="PROSITE" id="PS50052">
    <property type="entry name" value="GUANYLATE_KINASE_2"/>
    <property type="match status" value="1"/>
</dbReference>
<evidence type="ECO:0000259" key="7">
    <source>
        <dbReference type="PROSITE" id="PS50052"/>
    </source>
</evidence>
<dbReference type="InterPro" id="IPR017665">
    <property type="entry name" value="Guanylate_kinase"/>
</dbReference>
<comment type="caution">
    <text evidence="8">The sequence shown here is derived from an EMBL/GenBank/DDBJ whole genome shotgun (WGS) entry which is preliminary data.</text>
</comment>
<dbReference type="InterPro" id="IPR008145">
    <property type="entry name" value="GK/Ca_channel_bsu"/>
</dbReference>
<dbReference type="EMBL" id="LAZR01000008">
    <property type="protein sequence ID" value="KKO08927.1"/>
    <property type="molecule type" value="Genomic_DNA"/>
</dbReference>
<evidence type="ECO:0000256" key="2">
    <source>
        <dbReference type="ARBA" id="ARBA00012961"/>
    </source>
</evidence>
<dbReference type="SMART" id="SM00072">
    <property type="entry name" value="GuKc"/>
    <property type="match status" value="1"/>
</dbReference>
<dbReference type="CDD" id="cd00071">
    <property type="entry name" value="GMPK"/>
    <property type="match status" value="1"/>
</dbReference>